<name>A0A7W4VNR1_9HYPH</name>
<keyword evidence="1" id="KW-0732">Signal</keyword>
<dbReference type="EMBL" id="JACHWB010000005">
    <property type="protein sequence ID" value="MBB3020559.1"/>
    <property type="molecule type" value="Genomic_DNA"/>
</dbReference>
<organism evidence="2 3">
    <name type="scientific">Microvirga lupini</name>
    <dbReference type="NCBI Taxonomy" id="420324"/>
    <lineage>
        <taxon>Bacteria</taxon>
        <taxon>Pseudomonadati</taxon>
        <taxon>Pseudomonadota</taxon>
        <taxon>Alphaproteobacteria</taxon>
        <taxon>Hyphomicrobiales</taxon>
        <taxon>Methylobacteriaceae</taxon>
        <taxon>Microvirga</taxon>
    </lineage>
</organism>
<accession>A0A7W4VNR1</accession>
<reference evidence="2 3" key="1">
    <citation type="submission" date="2020-08" db="EMBL/GenBank/DDBJ databases">
        <title>The Agave Microbiome: Exploring the role of microbial communities in plant adaptations to desert environments.</title>
        <authorList>
            <person name="Partida-Martinez L.P."/>
        </authorList>
    </citation>
    <scope>NUCLEOTIDE SEQUENCE [LARGE SCALE GENOMIC DNA]</scope>
    <source>
        <strain evidence="2 3">AT3.9</strain>
    </source>
</reference>
<evidence type="ECO:0000313" key="2">
    <source>
        <dbReference type="EMBL" id="MBB3020559.1"/>
    </source>
</evidence>
<evidence type="ECO:0000313" key="3">
    <source>
        <dbReference type="Proteomes" id="UP000532010"/>
    </source>
</evidence>
<protein>
    <recommendedName>
        <fullName evidence="4">DUF945 domain-containing protein</fullName>
    </recommendedName>
</protein>
<comment type="caution">
    <text evidence="2">The sequence shown here is derived from an EMBL/GenBank/DDBJ whole genome shotgun (WGS) entry which is preliminary data.</text>
</comment>
<proteinExistence type="predicted"/>
<feature type="signal peptide" evidence="1">
    <location>
        <begin position="1"/>
        <end position="21"/>
    </location>
</feature>
<sequence>MRLRYRAGICALALMAGSAALQLEPAVVRNLVSGHADRHVSVEAIRVPLWSAAFAQSADSFSLDNARFTWGDFTYEAKRIDFSGVTVSRSEIESLFSSASEPLADRLMRVGAKQVTSPEIKVTQKIGKETQTIFYRNVTLNDVVQGQVAKAVIGTMAVETPGGKGNLLFSYGRTTISDLNTPAFVRLYETKDESASAPMTRIYSDFTIENLDVVDNAENVSVQIARLNGRDVMARPTKDSWGGAMSFLTEMGGKENLSPEEETRLTTAMVDILGAFDIGFMEAADIRIKATPKKAAAAKDRKSKDQNSLVAGRIDRIAFTGGTGGQPAETRLEGLEIGDQDGRAKIGTISLTGFSFTPMLNGLKALQGKRIDELDQEALRTLIPTLGTLRLSGIDVDVPNKTGEKKTDRVNFSLKDFELTADKPLNGLPTNIRIEQRNLVITLPSNSTDDLAKQLTALGYKTLDSSFLVAATWNETANEIALKEVSVQGQDMGSLSLTGTIGNVTRDLFSADEATAAAALIGAKAKSADIVVEDKGLLGRYLAQAAKDQKTTPEALRTIYASAAPFVVSAMMGNSEQASTLGQAIGRFIAKPGKLTINAQPKNPSGFGVMDAMMASDPKEALAKLNISAKVE</sequence>
<evidence type="ECO:0000256" key="1">
    <source>
        <dbReference type="SAM" id="SignalP"/>
    </source>
</evidence>
<dbReference type="RefSeq" id="WP_183452689.1">
    <property type="nucleotide sequence ID" value="NZ_JACHWB010000005.1"/>
</dbReference>
<feature type="chain" id="PRO_5031365321" description="DUF945 domain-containing protein" evidence="1">
    <location>
        <begin position="22"/>
        <end position="632"/>
    </location>
</feature>
<evidence type="ECO:0008006" key="4">
    <source>
        <dbReference type="Google" id="ProtNLM"/>
    </source>
</evidence>
<keyword evidence="3" id="KW-1185">Reference proteome</keyword>
<dbReference type="Proteomes" id="UP000532010">
    <property type="component" value="Unassembled WGS sequence"/>
</dbReference>
<dbReference type="AlphaFoldDB" id="A0A7W4VNR1"/>
<gene>
    <name evidence="2" type="ORF">FHR70_003645</name>
</gene>